<dbReference type="Proteomes" id="UP000542210">
    <property type="component" value="Unassembled WGS sequence"/>
</dbReference>
<evidence type="ECO:0000313" key="3">
    <source>
        <dbReference type="EMBL" id="MBB4698519.1"/>
    </source>
</evidence>
<organism evidence="3 4">
    <name type="scientific">Sphaerisporangium siamense</name>
    <dbReference type="NCBI Taxonomy" id="795645"/>
    <lineage>
        <taxon>Bacteria</taxon>
        <taxon>Bacillati</taxon>
        <taxon>Actinomycetota</taxon>
        <taxon>Actinomycetes</taxon>
        <taxon>Streptosporangiales</taxon>
        <taxon>Streptosporangiaceae</taxon>
        <taxon>Sphaerisporangium</taxon>
    </lineage>
</organism>
<dbReference type="InterPro" id="IPR045608">
    <property type="entry name" value="Trypco2"/>
</dbReference>
<proteinExistence type="predicted"/>
<reference evidence="3 4" key="1">
    <citation type="submission" date="2020-08" db="EMBL/GenBank/DDBJ databases">
        <title>Sequencing the genomes of 1000 actinobacteria strains.</title>
        <authorList>
            <person name="Klenk H.-P."/>
        </authorList>
    </citation>
    <scope>NUCLEOTIDE SEQUENCE [LARGE SCALE GENOMIC DNA]</scope>
    <source>
        <strain evidence="3 4">DSM 45784</strain>
    </source>
</reference>
<feature type="domain" description="Trypsin-co-occurring" evidence="2">
    <location>
        <begin position="1"/>
        <end position="78"/>
    </location>
</feature>
<gene>
    <name evidence="3" type="ORF">BJ982_000063</name>
</gene>
<evidence type="ECO:0000313" key="4">
    <source>
        <dbReference type="Proteomes" id="UP000542210"/>
    </source>
</evidence>
<name>A0A7W7D1D0_9ACTN</name>
<dbReference type="AlphaFoldDB" id="A0A7W7D1D0"/>
<feature type="region of interest" description="Disordered" evidence="1">
    <location>
        <begin position="83"/>
        <end position="106"/>
    </location>
</feature>
<dbReference type="EMBL" id="JACHND010000001">
    <property type="protein sequence ID" value="MBB4698519.1"/>
    <property type="molecule type" value="Genomic_DNA"/>
</dbReference>
<accession>A0A7W7D1D0</accession>
<evidence type="ECO:0000256" key="1">
    <source>
        <dbReference type="SAM" id="MobiDB-lite"/>
    </source>
</evidence>
<keyword evidence="4" id="KW-1185">Reference proteome</keyword>
<sequence length="106" mass="11100">MGLAEAVRGVREELAAAMESADGERLRFEVGPVELEFMVEVRHEGQAEGKVKVWVVEAGASGTAARGSSHTLKVVLNPVDTSTGAAPLVNDELAAPPPRPGRAGQR</sequence>
<protein>
    <recommendedName>
        <fullName evidence="2">Trypsin-co-occurring domain-containing protein</fullName>
    </recommendedName>
</protein>
<evidence type="ECO:0000259" key="2">
    <source>
        <dbReference type="Pfam" id="PF19631"/>
    </source>
</evidence>
<dbReference type="Pfam" id="PF19631">
    <property type="entry name" value="Trypco2"/>
    <property type="match status" value="1"/>
</dbReference>
<comment type="caution">
    <text evidence="3">The sequence shown here is derived from an EMBL/GenBank/DDBJ whole genome shotgun (WGS) entry which is preliminary data.</text>
</comment>
<dbReference type="RefSeq" id="WP_184875434.1">
    <property type="nucleotide sequence ID" value="NZ_BOOV01000014.1"/>
</dbReference>